<feature type="transmembrane region" description="Helical" evidence="4">
    <location>
        <begin position="12"/>
        <end position="30"/>
    </location>
</feature>
<feature type="coiled-coil region" evidence="3">
    <location>
        <begin position="218"/>
        <end position="245"/>
    </location>
</feature>
<proteinExistence type="predicted"/>
<dbReference type="PANTHER" id="PTHR32309:SF13">
    <property type="entry name" value="FERRIC ENTEROBACTIN TRANSPORT PROTEIN FEPE"/>
    <property type="match status" value="1"/>
</dbReference>
<dbReference type="GO" id="GO:0005886">
    <property type="term" value="C:plasma membrane"/>
    <property type="evidence" value="ECO:0007669"/>
    <property type="project" value="TreeGrafter"/>
</dbReference>
<keyword evidence="1" id="KW-0547">Nucleotide-binding</keyword>
<dbReference type="Proteomes" id="UP000229098">
    <property type="component" value="Unassembled WGS sequence"/>
</dbReference>
<dbReference type="CDD" id="cd05387">
    <property type="entry name" value="BY-kinase"/>
    <property type="match status" value="1"/>
</dbReference>
<dbReference type="PANTHER" id="PTHR32309">
    <property type="entry name" value="TYROSINE-PROTEIN KINASE"/>
    <property type="match status" value="1"/>
</dbReference>
<dbReference type="GO" id="GO:0004713">
    <property type="term" value="F:protein tyrosine kinase activity"/>
    <property type="evidence" value="ECO:0007669"/>
    <property type="project" value="TreeGrafter"/>
</dbReference>
<feature type="domain" description="Tyrosine-protein kinase G-rich" evidence="5">
    <location>
        <begin position="392"/>
        <end position="464"/>
    </location>
</feature>
<evidence type="ECO:0000259" key="5">
    <source>
        <dbReference type="Pfam" id="PF13807"/>
    </source>
</evidence>
<keyword evidence="3" id="KW-0175">Coiled coil</keyword>
<evidence type="ECO:0000313" key="7">
    <source>
        <dbReference type="Proteomes" id="UP000229098"/>
    </source>
</evidence>
<dbReference type="InterPro" id="IPR005702">
    <property type="entry name" value="Wzc-like_C"/>
</dbReference>
<feature type="coiled-coil region" evidence="3">
    <location>
        <begin position="328"/>
        <end position="381"/>
    </location>
</feature>
<sequence length="724" mass="82637">METWISILKKQWHIIVFTVCFLCVCGIFEARMSPKMYTSRALIQIKADTSSLLDKKVFPGGNEQTFYTSQMILLEDPHLAWEVIQREGLYTDGEMLSDLQESFLEESQSPFQSLIYYIRSLPFMLTDYSGNERYPKEGTAQDNDAYEQINEERKKKPYTEKYARFLDVERYGSPDTDIVAVSFTTGDPVLSFLLAAAHSDAFMDRAMKTEFASSESSRNFLGKKVEELKERLAANQKEVNALRIRSGDILVGDKETLATREMGNLQSSYGKEREARISLEMAYTALETRDNSVFMNNPTIRQAEQDLLTAESVRNQLLSSLTREHPRFKEAEATVLSARNYLENIKKEIKERTLSDVLIAKAREEKARDALQKKREEYETNSNTVGPKIAFLEREIEINGGILSRLQEKLQTLQMAYHMPISYMRVVQRAEFPFYYSSPNEMNIIVLWTCAGFLFGIFFACVREYFDRQYLWSREDVETVTNLSVLADIPLEDSNNELIVGNGFQSPASEAIKGFAAYILQKIDPPGSILFASVEPAAGKTFLLANLAHALLLQEKRIAFISADLHHPRCGEILGFNEQGKGLSDILMQESMPVKDCLGEMDTIRFFFIPCGTYVHDASSLLACSRMVELLRCLRDKFEYVLIDAPPLLLSDWHVLARQTDYVFPVVRSGRITNADFENLVRSLAHMKIKVPGILLNGTDGTKSLYSAKYDYNDFERNNMRNET</sequence>
<evidence type="ECO:0000256" key="3">
    <source>
        <dbReference type="SAM" id="Coils"/>
    </source>
</evidence>
<accession>A0A2M8KVZ8</accession>
<dbReference type="InterPro" id="IPR050445">
    <property type="entry name" value="Bact_polysacc_biosynth/exp"/>
</dbReference>
<dbReference type="InterPro" id="IPR027417">
    <property type="entry name" value="P-loop_NTPase"/>
</dbReference>
<evidence type="ECO:0000256" key="4">
    <source>
        <dbReference type="SAM" id="Phobius"/>
    </source>
</evidence>
<evidence type="ECO:0000313" key="6">
    <source>
        <dbReference type="EMBL" id="PJE64097.1"/>
    </source>
</evidence>
<dbReference type="Gene3D" id="3.40.50.300">
    <property type="entry name" value="P-loop containing nucleotide triphosphate hydrolases"/>
    <property type="match status" value="1"/>
</dbReference>
<dbReference type="InterPro" id="IPR032807">
    <property type="entry name" value="GNVR"/>
</dbReference>
<keyword evidence="4" id="KW-0472">Membrane</keyword>
<evidence type="ECO:0000256" key="2">
    <source>
        <dbReference type="ARBA" id="ARBA00022840"/>
    </source>
</evidence>
<keyword evidence="4" id="KW-0812">Transmembrane</keyword>
<name>A0A2M8KVZ8_9BACT</name>
<evidence type="ECO:0000256" key="1">
    <source>
        <dbReference type="ARBA" id="ARBA00022741"/>
    </source>
</evidence>
<protein>
    <recommendedName>
        <fullName evidence="5">Tyrosine-protein kinase G-rich domain-containing protein</fullName>
    </recommendedName>
</protein>
<dbReference type="Pfam" id="PF13807">
    <property type="entry name" value="GNVR"/>
    <property type="match status" value="1"/>
</dbReference>
<keyword evidence="2" id="KW-0067">ATP-binding</keyword>
<dbReference type="SUPFAM" id="SSF52540">
    <property type="entry name" value="P-loop containing nucleoside triphosphate hydrolases"/>
    <property type="match status" value="1"/>
</dbReference>
<dbReference type="EMBL" id="PFEF01000010">
    <property type="protein sequence ID" value="PJE64097.1"/>
    <property type="molecule type" value="Genomic_DNA"/>
</dbReference>
<feature type="transmembrane region" description="Helical" evidence="4">
    <location>
        <begin position="445"/>
        <end position="466"/>
    </location>
</feature>
<organism evidence="6 7">
    <name type="scientific">Candidatus Ryanbacteria bacterium CG10_big_fil_rev_8_21_14_0_10_43_42</name>
    <dbReference type="NCBI Taxonomy" id="1974864"/>
    <lineage>
        <taxon>Bacteria</taxon>
        <taxon>Candidatus Ryaniibacteriota</taxon>
    </lineage>
</organism>
<comment type="caution">
    <text evidence="6">The sequence shown here is derived from an EMBL/GenBank/DDBJ whole genome shotgun (WGS) entry which is preliminary data.</text>
</comment>
<dbReference type="AlphaFoldDB" id="A0A2M8KVZ8"/>
<keyword evidence="4" id="KW-1133">Transmembrane helix</keyword>
<reference evidence="7" key="1">
    <citation type="submission" date="2017-09" db="EMBL/GenBank/DDBJ databases">
        <title>Depth-based differentiation of microbial function through sediment-hosted aquifers and enrichment of novel symbionts in the deep terrestrial subsurface.</title>
        <authorList>
            <person name="Probst A.J."/>
            <person name="Ladd B."/>
            <person name="Jarett J.K."/>
            <person name="Geller-Mcgrath D.E."/>
            <person name="Sieber C.M.K."/>
            <person name="Emerson J.B."/>
            <person name="Anantharaman K."/>
            <person name="Thomas B.C."/>
            <person name="Malmstrom R."/>
            <person name="Stieglmeier M."/>
            <person name="Klingl A."/>
            <person name="Woyke T."/>
            <person name="Ryan C.M."/>
            <person name="Banfield J.F."/>
        </authorList>
    </citation>
    <scope>NUCLEOTIDE SEQUENCE [LARGE SCALE GENOMIC DNA]</scope>
</reference>
<gene>
    <name evidence="6" type="ORF">COU90_04475</name>
</gene>